<dbReference type="InterPro" id="IPR002885">
    <property type="entry name" value="PPR_rpt"/>
</dbReference>
<proteinExistence type="predicted"/>
<dbReference type="NCBIfam" id="TIGR00756">
    <property type="entry name" value="PPR"/>
    <property type="match status" value="1"/>
</dbReference>
<feature type="repeat" description="PPR" evidence="2">
    <location>
        <begin position="409"/>
        <end position="443"/>
    </location>
</feature>
<dbReference type="InterPro" id="IPR011990">
    <property type="entry name" value="TPR-like_helical_dom_sf"/>
</dbReference>
<reference evidence="3" key="1">
    <citation type="submission" date="2022-10" db="EMBL/GenBank/DDBJ databases">
        <authorList>
            <person name="Chen Y."/>
            <person name="Dougan E. K."/>
            <person name="Chan C."/>
            <person name="Rhodes N."/>
            <person name="Thang M."/>
        </authorList>
    </citation>
    <scope>NUCLEOTIDE SEQUENCE</scope>
</reference>
<dbReference type="Proteomes" id="UP001152797">
    <property type="component" value="Unassembled WGS sequence"/>
</dbReference>
<name>A0A9P1GIJ7_9DINO</name>
<dbReference type="PANTHER" id="PTHR47447">
    <property type="entry name" value="OS03G0856100 PROTEIN"/>
    <property type="match status" value="1"/>
</dbReference>
<dbReference type="EMBL" id="CAMXCT020005146">
    <property type="protein sequence ID" value="CAL1164939.1"/>
    <property type="molecule type" value="Genomic_DNA"/>
</dbReference>
<protein>
    <submittedName>
        <fullName evidence="5">Pentatricopeptide repeat-containing protein GUN1, chloroplastic (Pentatricopeptide repeat-containing protein At2g31400) (Protein GENOMES UNCOUPLED 1)</fullName>
    </submittedName>
</protein>
<dbReference type="Pfam" id="PF01535">
    <property type="entry name" value="PPR"/>
    <property type="match status" value="1"/>
</dbReference>
<organism evidence="3">
    <name type="scientific">Cladocopium goreaui</name>
    <dbReference type="NCBI Taxonomy" id="2562237"/>
    <lineage>
        <taxon>Eukaryota</taxon>
        <taxon>Sar</taxon>
        <taxon>Alveolata</taxon>
        <taxon>Dinophyceae</taxon>
        <taxon>Suessiales</taxon>
        <taxon>Symbiodiniaceae</taxon>
        <taxon>Cladocopium</taxon>
    </lineage>
</organism>
<dbReference type="AlphaFoldDB" id="A0A9P1GIJ7"/>
<dbReference type="PROSITE" id="PS51375">
    <property type="entry name" value="PPR"/>
    <property type="match status" value="1"/>
</dbReference>
<keyword evidence="6" id="KW-1185">Reference proteome</keyword>
<reference evidence="4" key="2">
    <citation type="submission" date="2024-04" db="EMBL/GenBank/DDBJ databases">
        <authorList>
            <person name="Chen Y."/>
            <person name="Shah S."/>
            <person name="Dougan E. K."/>
            <person name="Thang M."/>
            <person name="Chan C."/>
        </authorList>
    </citation>
    <scope>NUCLEOTIDE SEQUENCE [LARGE SCALE GENOMIC DNA]</scope>
</reference>
<evidence type="ECO:0000313" key="4">
    <source>
        <dbReference type="EMBL" id="CAL1164939.1"/>
    </source>
</evidence>
<evidence type="ECO:0000313" key="3">
    <source>
        <dbReference type="EMBL" id="CAI4011564.1"/>
    </source>
</evidence>
<evidence type="ECO:0000313" key="6">
    <source>
        <dbReference type="Proteomes" id="UP001152797"/>
    </source>
</evidence>
<evidence type="ECO:0000256" key="1">
    <source>
        <dbReference type="ARBA" id="ARBA00022737"/>
    </source>
</evidence>
<keyword evidence="1" id="KW-0677">Repeat</keyword>
<gene>
    <name evidence="3" type="ORF">C1SCF055_LOCUS36714</name>
</gene>
<dbReference type="PANTHER" id="PTHR47447:SF17">
    <property type="entry name" value="OS12G0638900 PROTEIN"/>
    <property type="match status" value="1"/>
</dbReference>
<dbReference type="EMBL" id="CAMXCT010005146">
    <property type="protein sequence ID" value="CAI4011564.1"/>
    <property type="molecule type" value="Genomic_DNA"/>
</dbReference>
<dbReference type="Gene3D" id="1.25.40.10">
    <property type="entry name" value="Tetratricopeptide repeat domain"/>
    <property type="match status" value="2"/>
</dbReference>
<dbReference type="EMBL" id="CAMXCT030005146">
    <property type="protein sequence ID" value="CAL4798876.1"/>
    <property type="molecule type" value="Genomic_DNA"/>
</dbReference>
<accession>A0A9P1GIJ7</accession>
<evidence type="ECO:0000256" key="2">
    <source>
        <dbReference type="PROSITE-ProRule" id="PRU00708"/>
    </source>
</evidence>
<comment type="caution">
    <text evidence="3">The sequence shown here is derived from an EMBL/GenBank/DDBJ whole genome shotgun (WGS) entry which is preliminary data.</text>
</comment>
<sequence>MALFHAISEVALSASLVSYNTAISASDKSGHWPLAQWLLRHLPTGLQPDSISYFCNMRAARWWDALKLFEEMVRLRVQPDSSTFNKALTAAGEAVLWQCTMKLLKETPVEQDAISIAVATTAFSRRSRWREGLQLWSSDSNEEQLGAMLNACAEAEQWRWGLEVFDLVLLQALEPNAFHCSAALRARGTWQGALGFFRGNLLLGVSQNVFSCSSLLDACASGCSAWQNAVDELGWMLRVGIWDSFVADLHVASWKCCDWTWALEAMAMNALHFPVTPGSHAVAVTLTALEKAVQWLQSMHLLAATMSTTVVSLNAAISAVEKVGYWRRALPMLTQMLQMTLKPDSISCSAAVSACEQQGQWRRATHLLQSGEASLVSGAGAISAIEKALRWSSSVALLAGLAADRVGVDKVCVNAALRCLERQGRWRKMLQLMKAMTEARLAPDILGLNSACLACEASADCATTLRLLQETESCAMAAIWEHPAARKKQRLQHFCWMSSGG</sequence>
<evidence type="ECO:0000313" key="5">
    <source>
        <dbReference type="EMBL" id="CAL4798876.1"/>
    </source>
</evidence>